<accession>A0A5C6ERK0</accession>
<proteinExistence type="predicted"/>
<reference evidence="1 2" key="1">
    <citation type="submission" date="2019-02" db="EMBL/GenBank/DDBJ databases">
        <title>Deep-cultivation of Planctomycetes and their phenomic and genomic characterization uncovers novel biology.</title>
        <authorList>
            <person name="Wiegand S."/>
            <person name="Jogler M."/>
            <person name="Boedeker C."/>
            <person name="Pinto D."/>
            <person name="Vollmers J."/>
            <person name="Rivas-Marin E."/>
            <person name="Kohn T."/>
            <person name="Peeters S.H."/>
            <person name="Heuer A."/>
            <person name="Rast P."/>
            <person name="Oberbeckmann S."/>
            <person name="Bunk B."/>
            <person name="Jeske O."/>
            <person name="Meyerdierks A."/>
            <person name="Storesund J.E."/>
            <person name="Kallscheuer N."/>
            <person name="Luecker S."/>
            <person name="Lage O.M."/>
            <person name="Pohl T."/>
            <person name="Merkel B.J."/>
            <person name="Hornburger P."/>
            <person name="Mueller R.-W."/>
            <person name="Bruemmer F."/>
            <person name="Labrenz M."/>
            <person name="Spormann A.M."/>
            <person name="Op Den Camp H."/>
            <person name="Overmann J."/>
            <person name="Amann R."/>
            <person name="Jetten M.S.M."/>
            <person name="Mascher T."/>
            <person name="Medema M.H."/>
            <person name="Devos D.P."/>
            <person name="Kaster A.-K."/>
            <person name="Ovreas L."/>
            <person name="Rohde M."/>
            <person name="Galperin M.Y."/>
            <person name="Jogler C."/>
        </authorList>
    </citation>
    <scope>NUCLEOTIDE SEQUENCE [LARGE SCALE GENOMIC DNA]</scope>
    <source>
        <strain evidence="1 2">Poly51</strain>
    </source>
</reference>
<dbReference type="EMBL" id="SJPW01000005">
    <property type="protein sequence ID" value="TWU50687.1"/>
    <property type="molecule type" value="Genomic_DNA"/>
</dbReference>
<keyword evidence="2" id="KW-1185">Reference proteome</keyword>
<evidence type="ECO:0000313" key="1">
    <source>
        <dbReference type="EMBL" id="TWU50687.1"/>
    </source>
</evidence>
<gene>
    <name evidence="1" type="ORF">Poly51_39800</name>
</gene>
<name>A0A5C6ERK0_9BACT</name>
<protein>
    <submittedName>
        <fullName evidence="1">Uncharacterized protein</fullName>
    </submittedName>
</protein>
<dbReference type="Proteomes" id="UP000318288">
    <property type="component" value="Unassembled WGS sequence"/>
</dbReference>
<organism evidence="1 2">
    <name type="scientific">Rubripirellula tenax</name>
    <dbReference type="NCBI Taxonomy" id="2528015"/>
    <lineage>
        <taxon>Bacteria</taxon>
        <taxon>Pseudomonadati</taxon>
        <taxon>Planctomycetota</taxon>
        <taxon>Planctomycetia</taxon>
        <taxon>Pirellulales</taxon>
        <taxon>Pirellulaceae</taxon>
        <taxon>Rubripirellula</taxon>
    </lineage>
</organism>
<comment type="caution">
    <text evidence="1">The sequence shown here is derived from an EMBL/GenBank/DDBJ whole genome shotgun (WGS) entry which is preliminary data.</text>
</comment>
<sequence length="150" mass="16120">MLGGVKLLGGLKFERMSPKNHEKRFSVGDVVRIMGNGQQTKFVNSSVERDTSSDHYRQMATHSMLRGVAFKAANRSTIEGHSVFAGDTSVAGEACCVVVVGDHGGVWKRSAQIGRDCVKVEFGSGGCGNKHLVRPTEGFYDTAVTEANDV</sequence>
<evidence type="ECO:0000313" key="2">
    <source>
        <dbReference type="Proteomes" id="UP000318288"/>
    </source>
</evidence>
<dbReference type="AlphaFoldDB" id="A0A5C6ERK0"/>